<dbReference type="InterPro" id="IPR029046">
    <property type="entry name" value="LolA/LolB/LppX"/>
</dbReference>
<dbReference type="Pfam" id="PF09865">
    <property type="entry name" value="DUF2092"/>
    <property type="match status" value="1"/>
</dbReference>
<evidence type="ECO:0000256" key="1">
    <source>
        <dbReference type="ARBA" id="ARBA00022729"/>
    </source>
</evidence>
<protein>
    <submittedName>
        <fullName evidence="3">DUF2092 domain-containing protein</fullName>
    </submittedName>
</protein>
<dbReference type="Gene3D" id="2.50.20.10">
    <property type="entry name" value="Lipoprotein localisation LolA/LolB/LppX"/>
    <property type="match status" value="1"/>
</dbReference>
<dbReference type="EMBL" id="JACTUZ010000003">
    <property type="protein sequence ID" value="MBC9175689.1"/>
    <property type="molecule type" value="Genomic_DNA"/>
</dbReference>
<dbReference type="Proteomes" id="UP000603940">
    <property type="component" value="Unassembled WGS sequence"/>
</dbReference>
<feature type="region of interest" description="Disordered" evidence="2">
    <location>
        <begin position="15"/>
        <end position="42"/>
    </location>
</feature>
<keyword evidence="4" id="KW-1185">Reference proteome</keyword>
<sequence>MAAFLLSGITAVPAQTTSDPAPPAASPAPVLPAPAPASPAGLSDEADQLLRAMSRGLAAAPSLAVELTVLREVALADGRTASLLSDITLAIRRPDRLRADIRGDAVLADVYYDGRKVTVHAIPQQVFAEEPAPASLDQAVPLLEDQLGVPLELGTLLVSDPHARLAPGTSGEVVSSTEISGHPAWHLILQSGPVAWELWVAQADLPLPLMVSVNRDGRRTLLRFDAWRIGPSIDESFFSFRQPPGTRPVPFARRQDGGDP</sequence>
<evidence type="ECO:0000313" key="4">
    <source>
        <dbReference type="Proteomes" id="UP000603940"/>
    </source>
</evidence>
<proteinExistence type="predicted"/>
<comment type="caution">
    <text evidence="3">The sequence shown here is derived from an EMBL/GenBank/DDBJ whole genome shotgun (WGS) entry which is preliminary data.</text>
</comment>
<name>A0ABR7R1T2_9PROT</name>
<accession>A0ABR7R1T2</accession>
<dbReference type="SUPFAM" id="SSF89392">
    <property type="entry name" value="Prokaryotic lipoproteins and lipoprotein localization factors"/>
    <property type="match status" value="1"/>
</dbReference>
<evidence type="ECO:0000313" key="3">
    <source>
        <dbReference type="EMBL" id="MBC9175689.1"/>
    </source>
</evidence>
<dbReference type="RefSeq" id="WP_187776858.1">
    <property type="nucleotide sequence ID" value="NZ_JACTUZ010000003.1"/>
</dbReference>
<dbReference type="InterPro" id="IPR019207">
    <property type="entry name" value="DUF2092"/>
</dbReference>
<evidence type="ECO:0000256" key="2">
    <source>
        <dbReference type="SAM" id="MobiDB-lite"/>
    </source>
</evidence>
<organism evidence="3 4">
    <name type="scientific">Pseudoroseomonas ludipueritiae</name>
    <dbReference type="NCBI Taxonomy" id="198093"/>
    <lineage>
        <taxon>Bacteria</taxon>
        <taxon>Pseudomonadati</taxon>
        <taxon>Pseudomonadota</taxon>
        <taxon>Alphaproteobacteria</taxon>
        <taxon>Acetobacterales</taxon>
        <taxon>Acetobacteraceae</taxon>
        <taxon>Pseudoroseomonas</taxon>
    </lineage>
</organism>
<reference evidence="3 4" key="1">
    <citation type="journal article" date="2009" name="Int. J. Syst. Evol. Microbiol.">
        <title>Transfer of Teichococcus ludipueritiae and Muricoccus roseus to the genus Roseomonas, as Roseomonas ludipueritiae comb. nov. and Roseomonas rosea comb. nov., respectively, and emended description of the genus Roseomonas.</title>
        <authorList>
            <person name="Sanchez-Porro C."/>
            <person name="Gallego V."/>
            <person name="Busse H.J."/>
            <person name="Kampfer P."/>
            <person name="Ventosa A."/>
        </authorList>
    </citation>
    <scope>NUCLEOTIDE SEQUENCE [LARGE SCALE GENOMIC DNA]</scope>
    <source>
        <strain evidence="3 4">DSM 14915</strain>
    </source>
</reference>
<feature type="compositionally biased region" description="Pro residues" evidence="2">
    <location>
        <begin position="20"/>
        <end position="37"/>
    </location>
</feature>
<keyword evidence="1" id="KW-0732">Signal</keyword>
<gene>
    <name evidence="3" type="ORF">IBL25_01850</name>
</gene>